<dbReference type="PRINTS" id="PR00035">
    <property type="entry name" value="HTHGNTR"/>
</dbReference>
<dbReference type="InterPro" id="IPR036390">
    <property type="entry name" value="WH_DNA-bd_sf"/>
</dbReference>
<dbReference type="PANTHER" id="PTHR38445">
    <property type="entry name" value="HTH-TYPE TRANSCRIPTIONAL REPRESSOR YTRA"/>
    <property type="match status" value="1"/>
</dbReference>
<dbReference type="PANTHER" id="PTHR38445:SF9">
    <property type="entry name" value="HTH-TYPE TRANSCRIPTIONAL REPRESSOR YTRA"/>
    <property type="match status" value="1"/>
</dbReference>
<evidence type="ECO:0000259" key="4">
    <source>
        <dbReference type="PROSITE" id="PS50949"/>
    </source>
</evidence>
<dbReference type="InterPro" id="IPR000524">
    <property type="entry name" value="Tscrpt_reg_HTH_GntR"/>
</dbReference>
<protein>
    <submittedName>
        <fullName evidence="5">GntR family transcriptional regulator</fullName>
    </submittedName>
</protein>
<dbReference type="InterPro" id="IPR036388">
    <property type="entry name" value="WH-like_DNA-bd_sf"/>
</dbReference>
<accession>A0A9D2HIM7</accession>
<evidence type="ECO:0000256" key="1">
    <source>
        <dbReference type="ARBA" id="ARBA00023015"/>
    </source>
</evidence>
<dbReference type="GO" id="GO:0003700">
    <property type="term" value="F:DNA-binding transcription factor activity"/>
    <property type="evidence" value="ECO:0007669"/>
    <property type="project" value="InterPro"/>
</dbReference>
<dbReference type="Proteomes" id="UP000823900">
    <property type="component" value="Unassembled WGS sequence"/>
</dbReference>
<dbReference type="CDD" id="cd07377">
    <property type="entry name" value="WHTH_GntR"/>
    <property type="match status" value="1"/>
</dbReference>
<evidence type="ECO:0000256" key="2">
    <source>
        <dbReference type="ARBA" id="ARBA00023125"/>
    </source>
</evidence>
<keyword evidence="2" id="KW-0238">DNA-binding</keyword>
<dbReference type="PROSITE" id="PS50949">
    <property type="entry name" value="HTH_GNTR"/>
    <property type="match status" value="1"/>
</dbReference>
<organism evidence="5 6">
    <name type="scientific">Candidatus Lachnoclostridium stercoravium</name>
    <dbReference type="NCBI Taxonomy" id="2838633"/>
    <lineage>
        <taxon>Bacteria</taxon>
        <taxon>Bacillati</taxon>
        <taxon>Bacillota</taxon>
        <taxon>Clostridia</taxon>
        <taxon>Lachnospirales</taxon>
        <taxon>Lachnospiraceae</taxon>
    </lineage>
</organism>
<evidence type="ECO:0000313" key="6">
    <source>
        <dbReference type="Proteomes" id="UP000823900"/>
    </source>
</evidence>
<evidence type="ECO:0000313" key="5">
    <source>
        <dbReference type="EMBL" id="HJA71189.1"/>
    </source>
</evidence>
<dbReference type="AlphaFoldDB" id="A0A9D2HIM7"/>
<dbReference type="GO" id="GO:0003677">
    <property type="term" value="F:DNA binding"/>
    <property type="evidence" value="ECO:0007669"/>
    <property type="project" value="UniProtKB-KW"/>
</dbReference>
<name>A0A9D2HIM7_9FIRM</name>
<dbReference type="SMART" id="SM00345">
    <property type="entry name" value="HTH_GNTR"/>
    <property type="match status" value="1"/>
</dbReference>
<proteinExistence type="predicted"/>
<keyword evidence="1" id="KW-0805">Transcription regulation</keyword>
<dbReference type="Gene3D" id="1.10.10.10">
    <property type="entry name" value="Winged helix-like DNA-binding domain superfamily/Winged helix DNA-binding domain"/>
    <property type="match status" value="1"/>
</dbReference>
<dbReference type="Pfam" id="PF00392">
    <property type="entry name" value="GntR"/>
    <property type="match status" value="1"/>
</dbReference>
<sequence>MIILDFRDRRPIYEQLIEKFQEVMMIGALEKDEKMPSVRQLASELSINPNTVQRAYGQLEREGYIYSVPGKGSFVADISQLKDVRREEIRRALEQTARRAFVSGISKDEFLEDAGKAYEKRREQE</sequence>
<feature type="domain" description="HTH gntR-type" evidence="4">
    <location>
        <begin position="10"/>
        <end position="78"/>
    </location>
</feature>
<gene>
    <name evidence="5" type="ORF">IAA07_06350</name>
</gene>
<keyword evidence="3" id="KW-0804">Transcription</keyword>
<reference evidence="5" key="2">
    <citation type="submission" date="2021-04" db="EMBL/GenBank/DDBJ databases">
        <authorList>
            <person name="Gilroy R."/>
        </authorList>
    </citation>
    <scope>NUCLEOTIDE SEQUENCE</scope>
    <source>
        <strain evidence="5">CHK178-16964</strain>
    </source>
</reference>
<comment type="caution">
    <text evidence="5">The sequence shown here is derived from an EMBL/GenBank/DDBJ whole genome shotgun (WGS) entry which is preliminary data.</text>
</comment>
<evidence type="ECO:0000256" key="3">
    <source>
        <dbReference type="ARBA" id="ARBA00023163"/>
    </source>
</evidence>
<dbReference type="EMBL" id="DWZA01000055">
    <property type="protein sequence ID" value="HJA71189.1"/>
    <property type="molecule type" value="Genomic_DNA"/>
</dbReference>
<reference evidence="5" key="1">
    <citation type="journal article" date="2021" name="PeerJ">
        <title>Extensive microbial diversity within the chicken gut microbiome revealed by metagenomics and culture.</title>
        <authorList>
            <person name="Gilroy R."/>
            <person name="Ravi A."/>
            <person name="Getino M."/>
            <person name="Pursley I."/>
            <person name="Horton D.L."/>
            <person name="Alikhan N.F."/>
            <person name="Baker D."/>
            <person name="Gharbi K."/>
            <person name="Hall N."/>
            <person name="Watson M."/>
            <person name="Adriaenssens E.M."/>
            <person name="Foster-Nyarko E."/>
            <person name="Jarju S."/>
            <person name="Secka A."/>
            <person name="Antonio M."/>
            <person name="Oren A."/>
            <person name="Chaudhuri R.R."/>
            <person name="La Ragione R."/>
            <person name="Hildebrand F."/>
            <person name="Pallen M.J."/>
        </authorList>
    </citation>
    <scope>NUCLEOTIDE SEQUENCE</scope>
    <source>
        <strain evidence="5">CHK178-16964</strain>
    </source>
</reference>
<dbReference type="SUPFAM" id="SSF46785">
    <property type="entry name" value="Winged helix' DNA-binding domain"/>
    <property type="match status" value="1"/>
</dbReference>